<dbReference type="PANTHER" id="PTHR30061">
    <property type="entry name" value="MALTOSE-BINDING PERIPLASMIC PROTEIN"/>
    <property type="match status" value="1"/>
</dbReference>
<dbReference type="Gene3D" id="3.40.190.10">
    <property type="entry name" value="Periplasmic binding protein-like II"/>
    <property type="match status" value="2"/>
</dbReference>
<dbReference type="RefSeq" id="WP_121890292.1">
    <property type="nucleotide sequence ID" value="NZ_PENI01000009.1"/>
</dbReference>
<dbReference type="PROSITE" id="PS51257">
    <property type="entry name" value="PROKAR_LIPOPROTEIN"/>
    <property type="match status" value="1"/>
</dbReference>
<dbReference type="GO" id="GO:0042956">
    <property type="term" value="P:maltodextrin transmembrane transport"/>
    <property type="evidence" value="ECO:0007669"/>
    <property type="project" value="TreeGrafter"/>
</dbReference>
<dbReference type="CDD" id="cd14750">
    <property type="entry name" value="PBP2_TMBP"/>
    <property type="match status" value="1"/>
</dbReference>
<keyword evidence="2" id="KW-0813">Transport</keyword>
<evidence type="ECO:0000256" key="1">
    <source>
        <dbReference type="ARBA" id="ARBA00008520"/>
    </source>
</evidence>
<evidence type="ECO:0000313" key="6">
    <source>
        <dbReference type="Proteomes" id="UP000270471"/>
    </source>
</evidence>
<name>A0A3M0I5J9_9ACTN</name>
<keyword evidence="6" id="KW-1185">Reference proteome</keyword>
<comment type="similarity">
    <text evidence="1">Belongs to the bacterial solute-binding protein 1 family.</text>
</comment>
<dbReference type="EMBL" id="PENI01000009">
    <property type="protein sequence ID" value="RMB84861.1"/>
    <property type="molecule type" value="Genomic_DNA"/>
</dbReference>
<dbReference type="GO" id="GO:0015768">
    <property type="term" value="P:maltose transport"/>
    <property type="evidence" value="ECO:0007669"/>
    <property type="project" value="TreeGrafter"/>
</dbReference>
<evidence type="ECO:0000256" key="2">
    <source>
        <dbReference type="ARBA" id="ARBA00022448"/>
    </source>
</evidence>
<keyword evidence="3 4" id="KW-0732">Signal</keyword>
<sequence length="439" mass="46526">MSRTRTTWRTSRTAGLAALAATTALVLAGCSSGDANDKASTADSGTDRGPITFAVGKDTSGALQKQVDAWNTAHPSEKVTLDELPASADAQLQQLQQNAQVKSTAFSVLGLDVTWTSEFAANRWIDAMPASTSTSGLLPAAVDSATYRGTLYSVPWQTNGGLLFYRSDLLTAAGVKTPPTTWQEMQADCAKVKALPQAKGASCYAGQFDKYEGLVVNFSEAVQSSGGHVFDTDGNPTVNTPQAKTALAWLAGAFKDGTIPQEELTYQEENGRKAFQSGKAIFMRNWPYVWDLANKTDGSSKVAGKFDVAPLPGLDSTGSSTLGGYNLAVSSFTRHKTTARDFITYLTSDSSERANLLAASTAPTRAALYEDRALQKKFPYLADLKQSLDAAVARPKAVRYGDVSAAVQDAIYPVLSGQAGPDTALASLQTKLTQITSQP</sequence>
<dbReference type="Proteomes" id="UP000270471">
    <property type="component" value="Unassembled WGS sequence"/>
</dbReference>
<organism evidence="5 6">
    <name type="scientific">Streptomyces shenzhenensis</name>
    <dbReference type="NCBI Taxonomy" id="943815"/>
    <lineage>
        <taxon>Bacteria</taxon>
        <taxon>Bacillati</taxon>
        <taxon>Actinomycetota</taxon>
        <taxon>Actinomycetes</taxon>
        <taxon>Kitasatosporales</taxon>
        <taxon>Streptomycetaceae</taxon>
        <taxon>Streptomyces</taxon>
    </lineage>
</organism>
<evidence type="ECO:0000256" key="4">
    <source>
        <dbReference type="SAM" id="SignalP"/>
    </source>
</evidence>
<dbReference type="GO" id="GO:0055052">
    <property type="term" value="C:ATP-binding cassette (ABC) transporter complex, substrate-binding subunit-containing"/>
    <property type="evidence" value="ECO:0007669"/>
    <property type="project" value="TreeGrafter"/>
</dbReference>
<dbReference type="GO" id="GO:1901982">
    <property type="term" value="F:maltose binding"/>
    <property type="evidence" value="ECO:0007669"/>
    <property type="project" value="TreeGrafter"/>
</dbReference>
<dbReference type="AlphaFoldDB" id="A0A3M0I5J9"/>
<dbReference type="OrthoDB" id="3495561at2"/>
<accession>A0A3M0I5J9</accession>
<evidence type="ECO:0000256" key="3">
    <source>
        <dbReference type="ARBA" id="ARBA00022729"/>
    </source>
</evidence>
<feature type="signal peptide" evidence="4">
    <location>
        <begin position="1"/>
        <end position="28"/>
    </location>
</feature>
<evidence type="ECO:0000313" key="5">
    <source>
        <dbReference type="EMBL" id="RMB84861.1"/>
    </source>
</evidence>
<dbReference type="SUPFAM" id="SSF53850">
    <property type="entry name" value="Periplasmic binding protein-like II"/>
    <property type="match status" value="1"/>
</dbReference>
<dbReference type="PANTHER" id="PTHR30061:SF50">
    <property type="entry name" value="MALTOSE_MALTODEXTRIN-BINDING PERIPLASMIC PROTEIN"/>
    <property type="match status" value="1"/>
</dbReference>
<dbReference type="Pfam" id="PF01547">
    <property type="entry name" value="SBP_bac_1"/>
    <property type="match status" value="1"/>
</dbReference>
<protein>
    <submittedName>
        <fullName evidence="5">ABC transporter substrate-binding protein</fullName>
    </submittedName>
</protein>
<gene>
    <name evidence="5" type="ORF">CTZ28_17085</name>
</gene>
<dbReference type="InterPro" id="IPR006059">
    <property type="entry name" value="SBP"/>
</dbReference>
<comment type="caution">
    <text evidence="5">The sequence shown here is derived from an EMBL/GenBank/DDBJ whole genome shotgun (WGS) entry which is preliminary data.</text>
</comment>
<proteinExistence type="inferred from homology"/>
<feature type="chain" id="PRO_5038567795" evidence="4">
    <location>
        <begin position="29"/>
        <end position="439"/>
    </location>
</feature>
<reference evidence="5 6" key="1">
    <citation type="submission" date="2017-11" db="EMBL/GenBank/DDBJ databases">
        <title>Draft genome of actinobacteria isolated from guarana (Paullinia cupana (Mart.) Ducke.</title>
        <authorList>
            <person name="Siqueira K.A."/>
            <person name="Liotti R.G."/>
            <person name="Mendes T.A.O."/>
            <person name="Soares M.A."/>
        </authorList>
    </citation>
    <scope>NUCLEOTIDE SEQUENCE [LARGE SCALE GENOMIC DNA]</scope>
    <source>
        <strain evidence="5 6">193</strain>
    </source>
</reference>